<dbReference type="Proteomes" id="UP000024284">
    <property type="component" value="Unassembled WGS sequence"/>
</dbReference>
<dbReference type="InterPro" id="IPR052959">
    <property type="entry name" value="Inner_membrane_assoc"/>
</dbReference>
<dbReference type="EMBL" id="JFZA02000010">
    <property type="protein sequence ID" value="KFG90857.1"/>
    <property type="molecule type" value="Genomic_DNA"/>
</dbReference>
<dbReference type="PATRIC" id="fig|1219045.3.peg.1420"/>
<proteinExistence type="predicted"/>
<organism evidence="2 3">
    <name type="scientific">Sphingobium herbicidovorans (strain ATCC 700291 / DSM 11019 / CCUG 56400 / KCTC 2939 / LMG 18315 / NBRC 16415 / MH)</name>
    <name type="common">Sphingomonas herbicidovorans</name>
    <dbReference type="NCBI Taxonomy" id="1219045"/>
    <lineage>
        <taxon>Bacteria</taxon>
        <taxon>Pseudomonadati</taxon>
        <taxon>Pseudomonadota</taxon>
        <taxon>Alphaproteobacteria</taxon>
        <taxon>Sphingomonadales</taxon>
        <taxon>Sphingomonadaceae</taxon>
        <taxon>Sphingobium</taxon>
    </lineage>
</organism>
<keyword evidence="3" id="KW-1185">Reference proteome</keyword>
<dbReference type="OrthoDB" id="5297034at2"/>
<dbReference type="RefSeq" id="WP_037463928.1">
    <property type="nucleotide sequence ID" value="NZ_BCZD01000037.1"/>
</dbReference>
<dbReference type="eggNOG" id="COG3162">
    <property type="taxonomic scope" value="Bacteria"/>
</dbReference>
<sequence length="106" mass="11412">MTDGEEAALISAITADTRYVMLVRRRSRLSWWLSAIIFLTFLGYLMLIAFDKALLGTPIAGGVTSLGIPVGLGVILLAVALTATYVVYANRHFDAAMAKILKDHGA</sequence>
<keyword evidence="1" id="KW-1133">Transmembrane helix</keyword>
<accession>A0A086PBT9</accession>
<keyword evidence="1" id="KW-0812">Transmembrane</keyword>
<dbReference type="PANTHER" id="PTHR38598">
    <property type="entry name" value="INNER MEMBRANE PROTEIN YJCH"/>
    <property type="match status" value="1"/>
</dbReference>
<name>A0A086PBT9_SPHHM</name>
<dbReference type="AlphaFoldDB" id="A0A086PBT9"/>
<evidence type="ECO:0000256" key="1">
    <source>
        <dbReference type="SAM" id="Phobius"/>
    </source>
</evidence>
<gene>
    <name evidence="2" type="ORF">BV98_001388</name>
</gene>
<evidence type="ECO:0000313" key="3">
    <source>
        <dbReference type="Proteomes" id="UP000024284"/>
    </source>
</evidence>
<dbReference type="STRING" id="76947.GCA_002080435_03959"/>
<evidence type="ECO:0000313" key="2">
    <source>
        <dbReference type="EMBL" id="KFG90857.1"/>
    </source>
</evidence>
<dbReference type="PANTHER" id="PTHR38598:SF1">
    <property type="entry name" value="INNER MEMBRANE PROTEIN YJCH"/>
    <property type="match status" value="1"/>
</dbReference>
<dbReference type="InterPro" id="IPR007436">
    <property type="entry name" value="DUF485"/>
</dbReference>
<comment type="caution">
    <text evidence="2">The sequence shown here is derived from an EMBL/GenBank/DDBJ whole genome shotgun (WGS) entry which is preliminary data.</text>
</comment>
<protein>
    <submittedName>
        <fullName evidence="2">Membrane protein</fullName>
    </submittedName>
</protein>
<feature type="transmembrane region" description="Helical" evidence="1">
    <location>
        <begin position="29"/>
        <end position="50"/>
    </location>
</feature>
<feature type="transmembrane region" description="Helical" evidence="1">
    <location>
        <begin position="70"/>
        <end position="89"/>
    </location>
</feature>
<keyword evidence="1" id="KW-0472">Membrane</keyword>
<dbReference type="Pfam" id="PF04341">
    <property type="entry name" value="DUF485"/>
    <property type="match status" value="1"/>
</dbReference>
<reference evidence="2" key="1">
    <citation type="submission" date="2014-08" db="EMBL/GenBank/DDBJ databases">
        <title>Draft genome sequences of Sphingobium herbicidovorans.</title>
        <authorList>
            <person name="Gan H.M."/>
            <person name="Gan H.Y."/>
            <person name="Savka M.A."/>
        </authorList>
    </citation>
    <scope>NUCLEOTIDE SEQUENCE [LARGE SCALE GENOMIC DNA]</scope>
    <source>
        <strain evidence="2">NBRC 16415</strain>
    </source>
</reference>
<dbReference type="GO" id="GO:0005886">
    <property type="term" value="C:plasma membrane"/>
    <property type="evidence" value="ECO:0007669"/>
    <property type="project" value="TreeGrafter"/>
</dbReference>